<dbReference type="AlphaFoldDB" id="A0A4R0R5H2"/>
<keyword evidence="2" id="KW-1185">Reference proteome</keyword>
<evidence type="ECO:0000313" key="1">
    <source>
        <dbReference type="EMBL" id="TCD60075.1"/>
    </source>
</evidence>
<comment type="caution">
    <text evidence="1">The sequence shown here is derived from an EMBL/GenBank/DDBJ whole genome shotgun (WGS) entry which is preliminary data.</text>
</comment>
<sequence>MLVDRVALRLHLHIDIALKSTRLAHSAVSHRSAIPTPNTTNKTSVVNQDHLRCSLNTLSVGSTFPFPCSLAWHTANAPNERLEVLLLGLLPSFFRGFDGTSRSPSPSTVHLSVDHLRPRSLCITASRPHLADTSSMTWMSVLVGLCCSAPGRLPPSVLANRGRLAINPRPNQSTRSLRVRCIDFICDVRAFRRPDRTSATPSSHRHLPTVRRSCILLYGKFDDSSMHPRLGIDRGWDLVSLIGHLPSRSQHPALPPMSQTEAKPLDAMFRKQDIRSPSLISRKFDLVRTRRDAGRIPRDAPARRSPR</sequence>
<proteinExistence type="predicted"/>
<accession>A0A4R0R5H2</accession>
<dbReference type="EMBL" id="RWJN01000664">
    <property type="protein sequence ID" value="TCD60075.1"/>
    <property type="molecule type" value="Genomic_DNA"/>
</dbReference>
<dbReference type="Proteomes" id="UP000292702">
    <property type="component" value="Unassembled WGS sequence"/>
</dbReference>
<name>A0A4R0R5H2_9APHY</name>
<gene>
    <name evidence="1" type="ORF">EIP91_010781</name>
</gene>
<protein>
    <submittedName>
        <fullName evidence="1">Uncharacterized protein</fullName>
    </submittedName>
</protein>
<evidence type="ECO:0000313" key="2">
    <source>
        <dbReference type="Proteomes" id="UP000292702"/>
    </source>
</evidence>
<reference evidence="1 2" key="1">
    <citation type="submission" date="2018-11" db="EMBL/GenBank/DDBJ databases">
        <title>Genome assembly of Steccherinum ochraceum LE-BIN_3174, the white-rot fungus of the Steccherinaceae family (The Residual Polyporoid clade, Polyporales, Basidiomycota).</title>
        <authorList>
            <person name="Fedorova T.V."/>
            <person name="Glazunova O.A."/>
            <person name="Landesman E.O."/>
            <person name="Moiseenko K.V."/>
            <person name="Psurtseva N.V."/>
            <person name="Savinova O.S."/>
            <person name="Shakhova N.V."/>
            <person name="Tyazhelova T.V."/>
            <person name="Vasina D.V."/>
        </authorList>
    </citation>
    <scope>NUCLEOTIDE SEQUENCE [LARGE SCALE GENOMIC DNA]</scope>
    <source>
        <strain evidence="1 2">LE-BIN_3174</strain>
    </source>
</reference>
<organism evidence="1 2">
    <name type="scientific">Steccherinum ochraceum</name>
    <dbReference type="NCBI Taxonomy" id="92696"/>
    <lineage>
        <taxon>Eukaryota</taxon>
        <taxon>Fungi</taxon>
        <taxon>Dikarya</taxon>
        <taxon>Basidiomycota</taxon>
        <taxon>Agaricomycotina</taxon>
        <taxon>Agaricomycetes</taxon>
        <taxon>Polyporales</taxon>
        <taxon>Steccherinaceae</taxon>
        <taxon>Steccherinum</taxon>
    </lineage>
</organism>